<name>A0A837DAH0_9PSEU</name>
<comment type="caution">
    <text evidence="3">The sequence shown here is derived from an EMBL/GenBank/DDBJ whole genome shotgun (WGS) entry which is preliminary data.</text>
</comment>
<evidence type="ECO:0000313" key="4">
    <source>
        <dbReference type="Proteomes" id="UP000030848"/>
    </source>
</evidence>
<reference evidence="3 4" key="1">
    <citation type="submission" date="2014-10" db="EMBL/GenBank/DDBJ databases">
        <title>Genome sequence of Micropolyspora internatus JCM3315.</title>
        <authorList>
            <person name="Shin S.-K."/>
            <person name="Yi H."/>
        </authorList>
    </citation>
    <scope>NUCLEOTIDE SEQUENCE [LARGE SCALE GENOMIC DNA]</scope>
    <source>
        <strain evidence="3 4">JCM 3315</strain>
    </source>
</reference>
<evidence type="ECO:0000259" key="2">
    <source>
        <dbReference type="Pfam" id="PF10615"/>
    </source>
</evidence>
<dbReference type="RefSeq" id="WP_012795623.1">
    <property type="nucleotide sequence ID" value="NZ_CALJZO010000069.1"/>
</dbReference>
<sequence>MSEPVPRRPPTPRPAERAKSIAVRGGPASLLPALGHRTQSDRTTPVLWHLHAGDDLSVVLPTDDPLAAGVQGNATAELAVTLEIIDEAPVPLRQPVRGLLWLTGWLRGLDDRTARARALTIADSVTEPDPRLLDLGHGLSMLRFTPASVVLSDSEGTHSLSPVTFDAAVADPLCEYEGRWLQHLEHKHTDVVEQLSRHLPEELCGGRIRPLGVDRCGIRLRVETADDDHDVRLAFSRPVENPPQLAVELRKLVGCPFLNRFDERS</sequence>
<proteinExistence type="predicted"/>
<dbReference type="AlphaFoldDB" id="A0A837DAH0"/>
<protein>
    <recommendedName>
        <fullName evidence="2">DUF2470 domain-containing protein</fullName>
    </recommendedName>
</protein>
<dbReference type="EMBL" id="JRZE01000003">
    <property type="protein sequence ID" value="KHF44823.1"/>
    <property type="molecule type" value="Genomic_DNA"/>
</dbReference>
<feature type="domain" description="DUF2470" evidence="2">
    <location>
        <begin position="178"/>
        <end position="249"/>
    </location>
</feature>
<organism evidence="3 4">
    <name type="scientific">Saccharomonospora viridis</name>
    <dbReference type="NCBI Taxonomy" id="1852"/>
    <lineage>
        <taxon>Bacteria</taxon>
        <taxon>Bacillati</taxon>
        <taxon>Actinomycetota</taxon>
        <taxon>Actinomycetes</taxon>
        <taxon>Pseudonocardiales</taxon>
        <taxon>Pseudonocardiaceae</taxon>
        <taxon>Saccharomonospora</taxon>
    </lineage>
</organism>
<dbReference type="SUPFAM" id="SSF50475">
    <property type="entry name" value="FMN-binding split barrel"/>
    <property type="match status" value="1"/>
</dbReference>
<evidence type="ECO:0000256" key="1">
    <source>
        <dbReference type="SAM" id="MobiDB-lite"/>
    </source>
</evidence>
<dbReference type="Pfam" id="PF10615">
    <property type="entry name" value="DUF2470"/>
    <property type="match status" value="1"/>
</dbReference>
<accession>A0A837DAH0</accession>
<dbReference type="InterPro" id="IPR019595">
    <property type="entry name" value="DUF2470"/>
</dbReference>
<dbReference type="OrthoDB" id="3381348at2"/>
<evidence type="ECO:0000313" key="3">
    <source>
        <dbReference type="EMBL" id="KHF44823.1"/>
    </source>
</evidence>
<dbReference type="Gene3D" id="3.20.180.10">
    <property type="entry name" value="PNP-oxidase-like"/>
    <property type="match status" value="1"/>
</dbReference>
<dbReference type="OMA" id="CPFVNGL"/>
<gene>
    <name evidence="3" type="ORF">MINT15_17050</name>
</gene>
<feature type="region of interest" description="Disordered" evidence="1">
    <location>
        <begin position="1"/>
        <end position="22"/>
    </location>
</feature>
<dbReference type="InterPro" id="IPR037119">
    <property type="entry name" value="Haem_oxidase_HugZ-like_sf"/>
</dbReference>
<dbReference type="Proteomes" id="UP000030848">
    <property type="component" value="Unassembled WGS sequence"/>
</dbReference>